<dbReference type="AlphaFoldDB" id="A0A2S9QF36"/>
<comment type="caution">
    <text evidence="1">The sequence shown here is derived from an EMBL/GenBank/DDBJ whole genome shotgun (WGS) entry which is preliminary data.</text>
</comment>
<dbReference type="EMBL" id="PUEJ01000003">
    <property type="protein sequence ID" value="PRH87968.1"/>
    <property type="molecule type" value="Genomic_DNA"/>
</dbReference>
<dbReference type="Proteomes" id="UP000237682">
    <property type="component" value="Unassembled WGS sequence"/>
</dbReference>
<evidence type="ECO:0000313" key="2">
    <source>
        <dbReference type="Proteomes" id="UP000237682"/>
    </source>
</evidence>
<proteinExistence type="predicted"/>
<accession>A0A2S9QF36</accession>
<dbReference type="Pfam" id="PF04380">
    <property type="entry name" value="BMFP"/>
    <property type="match status" value="1"/>
</dbReference>
<reference evidence="1 2" key="1">
    <citation type="submission" date="2018-02" db="EMBL/GenBank/DDBJ databases">
        <title>Whole genome sequencing of endophytic bacterium.</title>
        <authorList>
            <person name="Eedara R."/>
            <person name="Podile A.R."/>
        </authorList>
    </citation>
    <scope>NUCLEOTIDE SEQUENCE [LARGE SCALE GENOMIC DNA]</scope>
    <source>
        <strain evidence="1 2">RP1T</strain>
    </source>
</reference>
<dbReference type="OrthoDB" id="7392124at2"/>
<gene>
    <name evidence="1" type="ORF">C5L14_08670</name>
</gene>
<name>A0A2S9QF36_9HYPH</name>
<protein>
    <recommendedName>
        <fullName evidence="3">Pyrroline-5-carboxylate reductase</fullName>
    </recommendedName>
</protein>
<dbReference type="RefSeq" id="WP_105861636.1">
    <property type="nucleotide sequence ID" value="NZ_PUEJ01000003.1"/>
</dbReference>
<dbReference type="InterPro" id="IPR007475">
    <property type="entry name" value="UbiK"/>
</dbReference>
<evidence type="ECO:0000313" key="1">
    <source>
        <dbReference type="EMBL" id="PRH87968.1"/>
    </source>
</evidence>
<organism evidence="1 2">
    <name type="scientific">Labrys okinawensis</name>
    <dbReference type="NCBI Taxonomy" id="346911"/>
    <lineage>
        <taxon>Bacteria</taxon>
        <taxon>Pseudomonadati</taxon>
        <taxon>Pseudomonadota</taxon>
        <taxon>Alphaproteobacteria</taxon>
        <taxon>Hyphomicrobiales</taxon>
        <taxon>Xanthobacteraceae</taxon>
        <taxon>Labrys</taxon>
    </lineage>
</organism>
<sequence length="84" mass="9709">MPQQSGRIYDEFAKLMTDAAGVAQGVRREVDNVVRSQAERIMRDLDYVRRDEFDAVREMAIKARDENERLAVRIAELEARLAAR</sequence>
<evidence type="ECO:0008006" key="3">
    <source>
        <dbReference type="Google" id="ProtNLM"/>
    </source>
</evidence>
<keyword evidence="2" id="KW-1185">Reference proteome</keyword>